<accession>A0AAU8HZP4</accession>
<proteinExistence type="predicted"/>
<name>A0AAU8HZP4_9CAUD</name>
<reference evidence="1" key="1">
    <citation type="submission" date="2024-06" db="EMBL/GenBank/DDBJ databases">
        <title>High activity and specificity of bacteriophage cocktails against carbapenem-resistant Klebsiella pneumoniae belonging to high-risk clones CG258 and ST307.</title>
        <authorList>
            <person name="Jimenez Quiceno J."/>
            <person name="Salazar Ospina L."/>
            <person name="Tellez Carrasquilla S."/>
        </authorList>
    </citation>
    <scope>NUCLEOTIDE SEQUENCE</scope>
</reference>
<evidence type="ECO:0000313" key="1">
    <source>
        <dbReference type="EMBL" id="XCI77929.1"/>
    </source>
</evidence>
<organism evidence="1">
    <name type="scientific">Klebsiella phage FKP3</name>
    <dbReference type="NCBI Taxonomy" id="3231233"/>
    <lineage>
        <taxon>Viruses</taxon>
        <taxon>Duplodnaviria</taxon>
        <taxon>Heunggongvirae</taxon>
        <taxon>Uroviricota</taxon>
        <taxon>Caudoviricetes</taxon>
        <taxon>Stephanstirmvirinae</taxon>
        <taxon>Justusliebigvirus</taxon>
    </lineage>
</organism>
<sequence length="122" mass="13967">MFAIKCTTLTFKETILDSRFTTKEQAKEACRILNSARVNFYSVVEIEEEPTGEDLVIVTKNNKRLFVSDIRTAPGSKEWQLTNNPDFAMKCGNFPGRYKEVKALYLSLGYTVEVLKIKRATF</sequence>
<dbReference type="EMBL" id="PP895363">
    <property type="protein sequence ID" value="XCI77929.1"/>
    <property type="molecule type" value="Genomic_DNA"/>
</dbReference>
<protein>
    <submittedName>
        <fullName evidence="1">Uncharacterized protein</fullName>
    </submittedName>
</protein>